<protein>
    <recommendedName>
        <fullName evidence="4">Secreted protein</fullName>
    </recommendedName>
</protein>
<accession>A0AAE0N6J5</accession>
<sequence>MHLCLLCILSLQQSQLCRTSPITISETGGKCRTDNVSAGPSPRLPPRHFAWSAPQWSGLEEFQWDHTSTTNTDYRSLPNLPRGEVQWSLHGAWLTIFCIYGGGLGQSFTSSKTRNNCS</sequence>
<evidence type="ECO:0000313" key="3">
    <source>
        <dbReference type="Proteomes" id="UP001285441"/>
    </source>
</evidence>
<reference evidence="2" key="1">
    <citation type="journal article" date="2023" name="Mol. Phylogenet. Evol.">
        <title>Genome-scale phylogeny and comparative genomics of the fungal order Sordariales.</title>
        <authorList>
            <person name="Hensen N."/>
            <person name="Bonometti L."/>
            <person name="Westerberg I."/>
            <person name="Brannstrom I.O."/>
            <person name="Guillou S."/>
            <person name="Cros-Aarteil S."/>
            <person name="Calhoun S."/>
            <person name="Haridas S."/>
            <person name="Kuo A."/>
            <person name="Mondo S."/>
            <person name="Pangilinan J."/>
            <person name="Riley R."/>
            <person name="LaButti K."/>
            <person name="Andreopoulos B."/>
            <person name="Lipzen A."/>
            <person name="Chen C."/>
            <person name="Yan M."/>
            <person name="Daum C."/>
            <person name="Ng V."/>
            <person name="Clum A."/>
            <person name="Steindorff A."/>
            <person name="Ohm R.A."/>
            <person name="Martin F."/>
            <person name="Silar P."/>
            <person name="Natvig D.O."/>
            <person name="Lalanne C."/>
            <person name="Gautier V."/>
            <person name="Ament-Velasquez S.L."/>
            <person name="Kruys A."/>
            <person name="Hutchinson M.I."/>
            <person name="Powell A.J."/>
            <person name="Barry K."/>
            <person name="Miller A.N."/>
            <person name="Grigoriev I.V."/>
            <person name="Debuchy R."/>
            <person name="Gladieux P."/>
            <person name="Hiltunen Thoren M."/>
            <person name="Johannesson H."/>
        </authorList>
    </citation>
    <scope>NUCLEOTIDE SEQUENCE</scope>
    <source>
        <strain evidence="2">CBS 232.78</strain>
    </source>
</reference>
<reference evidence="2" key="2">
    <citation type="submission" date="2023-06" db="EMBL/GenBank/DDBJ databases">
        <authorList>
            <consortium name="Lawrence Berkeley National Laboratory"/>
            <person name="Haridas S."/>
            <person name="Hensen N."/>
            <person name="Bonometti L."/>
            <person name="Westerberg I."/>
            <person name="Brannstrom I.O."/>
            <person name="Guillou S."/>
            <person name="Cros-Aarteil S."/>
            <person name="Calhoun S."/>
            <person name="Kuo A."/>
            <person name="Mondo S."/>
            <person name="Pangilinan J."/>
            <person name="Riley R."/>
            <person name="LaButti K."/>
            <person name="Andreopoulos B."/>
            <person name="Lipzen A."/>
            <person name="Chen C."/>
            <person name="Yanf M."/>
            <person name="Daum C."/>
            <person name="Ng V."/>
            <person name="Clum A."/>
            <person name="Steindorff A."/>
            <person name="Ohm R."/>
            <person name="Martin F."/>
            <person name="Silar P."/>
            <person name="Natvig D."/>
            <person name="Lalanne C."/>
            <person name="Gautier V."/>
            <person name="Ament-velasquez S.L."/>
            <person name="Kruys A."/>
            <person name="Hutchinson M.I."/>
            <person name="Powell A.J."/>
            <person name="Barry K."/>
            <person name="Miller A.N."/>
            <person name="Grigoriev I.V."/>
            <person name="Debuchy R."/>
            <person name="Gladieux P."/>
            <person name="Thoren M.H."/>
            <person name="Johannesson H."/>
        </authorList>
    </citation>
    <scope>NUCLEOTIDE SEQUENCE</scope>
    <source>
        <strain evidence="2">CBS 232.78</strain>
    </source>
</reference>
<comment type="caution">
    <text evidence="2">The sequence shown here is derived from an EMBL/GenBank/DDBJ whole genome shotgun (WGS) entry which is preliminary data.</text>
</comment>
<proteinExistence type="predicted"/>
<feature type="chain" id="PRO_5041923253" description="Secreted protein" evidence="1">
    <location>
        <begin position="20"/>
        <end position="118"/>
    </location>
</feature>
<evidence type="ECO:0000313" key="2">
    <source>
        <dbReference type="EMBL" id="KAK3372642.1"/>
    </source>
</evidence>
<name>A0AAE0N6J5_9PEZI</name>
<evidence type="ECO:0008006" key="4">
    <source>
        <dbReference type="Google" id="ProtNLM"/>
    </source>
</evidence>
<dbReference type="EMBL" id="JAULSW010000008">
    <property type="protein sequence ID" value="KAK3372642.1"/>
    <property type="molecule type" value="Genomic_DNA"/>
</dbReference>
<dbReference type="AlphaFoldDB" id="A0AAE0N6J5"/>
<organism evidence="2 3">
    <name type="scientific">Podospora didyma</name>
    <dbReference type="NCBI Taxonomy" id="330526"/>
    <lineage>
        <taxon>Eukaryota</taxon>
        <taxon>Fungi</taxon>
        <taxon>Dikarya</taxon>
        <taxon>Ascomycota</taxon>
        <taxon>Pezizomycotina</taxon>
        <taxon>Sordariomycetes</taxon>
        <taxon>Sordariomycetidae</taxon>
        <taxon>Sordariales</taxon>
        <taxon>Podosporaceae</taxon>
        <taxon>Podospora</taxon>
    </lineage>
</organism>
<feature type="signal peptide" evidence="1">
    <location>
        <begin position="1"/>
        <end position="19"/>
    </location>
</feature>
<keyword evidence="1" id="KW-0732">Signal</keyword>
<evidence type="ECO:0000256" key="1">
    <source>
        <dbReference type="SAM" id="SignalP"/>
    </source>
</evidence>
<gene>
    <name evidence="2" type="ORF">B0H63DRAFT_302178</name>
</gene>
<dbReference type="Proteomes" id="UP001285441">
    <property type="component" value="Unassembled WGS sequence"/>
</dbReference>
<keyword evidence="3" id="KW-1185">Reference proteome</keyword>